<dbReference type="RefSeq" id="WP_055298952.1">
    <property type="nucleotide sequence ID" value="NZ_CZAP01000003.1"/>
</dbReference>
<keyword evidence="3" id="KW-0997">Cell inner membrane</keyword>
<evidence type="ECO:0000256" key="4">
    <source>
        <dbReference type="ARBA" id="ARBA00022597"/>
    </source>
</evidence>
<feature type="transmembrane region" description="Helical" evidence="9">
    <location>
        <begin position="6"/>
        <end position="26"/>
    </location>
</feature>
<keyword evidence="5 9" id="KW-0812">Transmembrane</keyword>
<reference evidence="10 11" key="1">
    <citation type="submission" date="2015-09" db="EMBL/GenBank/DDBJ databases">
        <authorList>
            <consortium name="Pathogen Informatics"/>
        </authorList>
    </citation>
    <scope>NUCLEOTIDE SEQUENCE [LARGE SCALE GENOMIC DNA]</scope>
    <source>
        <strain evidence="10 11">2789STDY5834899</strain>
    </source>
</reference>
<feature type="transmembrane region" description="Helical" evidence="9">
    <location>
        <begin position="175"/>
        <end position="197"/>
    </location>
</feature>
<dbReference type="GO" id="GO:0015153">
    <property type="term" value="F:rhamnose transmembrane transporter activity"/>
    <property type="evidence" value="ECO:0007669"/>
    <property type="project" value="InterPro"/>
</dbReference>
<dbReference type="GO" id="GO:0015293">
    <property type="term" value="F:symporter activity"/>
    <property type="evidence" value="ECO:0007669"/>
    <property type="project" value="UniProtKB-KW"/>
</dbReference>
<accession>A0A174KNT9</accession>
<keyword evidence="2" id="KW-1003">Cell membrane</keyword>
<feature type="transmembrane region" description="Helical" evidence="9">
    <location>
        <begin position="277"/>
        <end position="302"/>
    </location>
</feature>
<keyword evidence="1" id="KW-0813">Transport</keyword>
<evidence type="ECO:0000256" key="1">
    <source>
        <dbReference type="ARBA" id="ARBA00022448"/>
    </source>
</evidence>
<keyword evidence="7 9" id="KW-1133">Transmembrane helix</keyword>
<protein>
    <submittedName>
        <fullName evidence="10">Rhamnose-proton symporter</fullName>
    </submittedName>
</protein>
<dbReference type="Pfam" id="PF06379">
    <property type="entry name" value="RhaT"/>
    <property type="match status" value="1"/>
</dbReference>
<evidence type="ECO:0000256" key="9">
    <source>
        <dbReference type="SAM" id="Phobius"/>
    </source>
</evidence>
<dbReference type="EMBL" id="CZAP01000003">
    <property type="protein sequence ID" value="CUP13663.1"/>
    <property type="molecule type" value="Genomic_DNA"/>
</dbReference>
<evidence type="ECO:0000256" key="5">
    <source>
        <dbReference type="ARBA" id="ARBA00022692"/>
    </source>
</evidence>
<keyword evidence="8 9" id="KW-0472">Membrane</keyword>
<feature type="transmembrane region" description="Helical" evidence="9">
    <location>
        <begin position="314"/>
        <end position="334"/>
    </location>
</feature>
<evidence type="ECO:0000256" key="8">
    <source>
        <dbReference type="ARBA" id="ARBA00023136"/>
    </source>
</evidence>
<sequence>METTVISGFLLILLAGGCSGTFALPFKHNSQWKWENNWFIWSIIALLVAPWIMAFISIPDLESVYAHESNTVLLVAFFGLLWGIGAILFGKGIDYLGVSLSLPIMQGLINVVGTLMPVILRDPSELLTPTGLKLLTGTVIILAGIIFFAIAGHNRDSKSRQTHSETPIKKNFRKGLIICLLAGIFGPMINFAFVYGAPLQEKAVATGASSLYAANVIWSIALSAGFIINLLECIRLFGKNQSWKTYRHRTTGGLIMASLAGVLWYLSIMFYGMGGSFMGVLGASVGWATMQSTAIIAGNVAGLASGEWKGATRYAIRMMVIGLVCLIGGVVVIAL</sequence>
<evidence type="ECO:0000256" key="3">
    <source>
        <dbReference type="ARBA" id="ARBA00022519"/>
    </source>
</evidence>
<gene>
    <name evidence="10" type="primary">rhaT_1</name>
    <name evidence="10" type="ORF">ERS852511_01220</name>
</gene>
<dbReference type="Proteomes" id="UP000095576">
    <property type="component" value="Unassembled WGS sequence"/>
</dbReference>
<feature type="transmembrane region" description="Helical" evidence="9">
    <location>
        <begin position="70"/>
        <end position="89"/>
    </location>
</feature>
<organism evidence="10 11">
    <name type="scientific">Bacteroides thetaiotaomicron</name>
    <dbReference type="NCBI Taxonomy" id="818"/>
    <lineage>
        <taxon>Bacteria</taxon>
        <taxon>Pseudomonadati</taxon>
        <taxon>Bacteroidota</taxon>
        <taxon>Bacteroidia</taxon>
        <taxon>Bacteroidales</taxon>
        <taxon>Bacteroidaceae</taxon>
        <taxon>Bacteroides</taxon>
    </lineage>
</organism>
<evidence type="ECO:0000256" key="2">
    <source>
        <dbReference type="ARBA" id="ARBA00022475"/>
    </source>
</evidence>
<feature type="transmembrane region" description="Helical" evidence="9">
    <location>
        <begin position="38"/>
        <end position="58"/>
    </location>
</feature>
<name>A0A174KNT9_BACT4</name>
<keyword evidence="6" id="KW-0769">Symport</keyword>
<dbReference type="NCBIfam" id="NF010022">
    <property type="entry name" value="PRK13499.1-2"/>
    <property type="match status" value="1"/>
</dbReference>
<feature type="transmembrane region" description="Helical" evidence="9">
    <location>
        <begin position="252"/>
        <end position="271"/>
    </location>
</feature>
<feature type="transmembrane region" description="Helical" evidence="9">
    <location>
        <begin position="96"/>
        <end position="120"/>
    </location>
</feature>
<dbReference type="InterPro" id="IPR004673">
    <property type="entry name" value="L-rhamnose-proton_sym_RhaT"/>
</dbReference>
<evidence type="ECO:0000256" key="7">
    <source>
        <dbReference type="ARBA" id="ARBA00022989"/>
    </source>
</evidence>
<dbReference type="GO" id="GO:0016020">
    <property type="term" value="C:membrane"/>
    <property type="evidence" value="ECO:0007669"/>
    <property type="project" value="InterPro"/>
</dbReference>
<feature type="transmembrane region" description="Helical" evidence="9">
    <location>
        <begin position="132"/>
        <end position="154"/>
    </location>
</feature>
<proteinExistence type="predicted"/>
<dbReference type="AlphaFoldDB" id="A0A174KNT9"/>
<keyword evidence="4" id="KW-0762">Sugar transport</keyword>
<evidence type="ECO:0000256" key="6">
    <source>
        <dbReference type="ARBA" id="ARBA00022847"/>
    </source>
</evidence>
<feature type="transmembrane region" description="Helical" evidence="9">
    <location>
        <begin position="209"/>
        <end position="231"/>
    </location>
</feature>
<evidence type="ECO:0000313" key="11">
    <source>
        <dbReference type="Proteomes" id="UP000095576"/>
    </source>
</evidence>
<evidence type="ECO:0000313" key="10">
    <source>
        <dbReference type="EMBL" id="CUP13663.1"/>
    </source>
</evidence>